<accession>A0A0P5SB50</accession>
<reference evidence="2" key="1">
    <citation type="submission" date="2015-10" db="EMBL/GenBank/DDBJ databases">
        <title>Daphnia magna gene sets from two clonal populations assembled and annotated with EvidentialGene.</title>
        <authorList>
            <person name="Gilbert D."/>
            <person name="Podicheti R."/>
            <person name="Orsini L."/>
            <person name="Colbourne J."/>
            <person name="Pfrender M."/>
        </authorList>
    </citation>
    <scope>NUCLEOTIDE SEQUENCE</scope>
</reference>
<evidence type="ECO:0000256" key="1">
    <source>
        <dbReference type="SAM" id="MobiDB-lite"/>
    </source>
</evidence>
<dbReference type="OrthoDB" id="6351761at2759"/>
<feature type="region of interest" description="Disordered" evidence="1">
    <location>
        <begin position="15"/>
        <end position="35"/>
    </location>
</feature>
<gene>
    <name evidence="3" type="ORF">APZ42_019076</name>
</gene>
<dbReference type="EMBL" id="GDIP01246279">
    <property type="protein sequence ID" value="JAI77122.1"/>
    <property type="molecule type" value="Transcribed_RNA"/>
</dbReference>
<proteinExistence type="predicted"/>
<evidence type="ECO:0000313" key="3">
    <source>
        <dbReference type="EMBL" id="KZS15412.1"/>
    </source>
</evidence>
<dbReference type="EMBL" id="LRGB01000872">
    <property type="protein sequence ID" value="KZS15412.1"/>
    <property type="molecule type" value="Genomic_DNA"/>
</dbReference>
<reference evidence="2" key="2">
    <citation type="submission" date="2015-10" db="EMBL/GenBank/DDBJ databases">
        <authorList>
            <person name="Gilbert D.G."/>
        </authorList>
    </citation>
    <scope>NUCLEOTIDE SEQUENCE</scope>
</reference>
<keyword evidence="4" id="KW-1185">Reference proteome</keyword>
<evidence type="ECO:0000313" key="2">
    <source>
        <dbReference type="EMBL" id="JAI77122.1"/>
    </source>
</evidence>
<name>A0A0P5SB50_9CRUS</name>
<dbReference type="AlphaFoldDB" id="A0A0P5SB50"/>
<organism evidence="3 4">
    <name type="scientific">Daphnia magna</name>
    <dbReference type="NCBI Taxonomy" id="35525"/>
    <lineage>
        <taxon>Eukaryota</taxon>
        <taxon>Metazoa</taxon>
        <taxon>Ecdysozoa</taxon>
        <taxon>Arthropoda</taxon>
        <taxon>Crustacea</taxon>
        <taxon>Branchiopoda</taxon>
        <taxon>Diplostraca</taxon>
        <taxon>Cladocera</taxon>
        <taxon>Anomopoda</taxon>
        <taxon>Daphniidae</taxon>
        <taxon>Daphnia</taxon>
    </lineage>
</organism>
<sequence length="448" mass="51605">MKKLDVRQILAERNERKKREMELNGFPTDGNDSLPMTPSFSDSILIESSSQGYSSQSNTEKKLNSFSMLDIFDEKQIFRLFSEDAVNFSWLDKDARVKDVPKMSHADLKNYLQSEILAKHCRRSHSTSNLACRYLFFLMSATASKDVMQTCLKILQEKISDTNEPFSVLVPDLLVVLMNYGTLSSKLWSDGNHISFPRAFRVYPLNSFDSELNRSLPFPRLNLEKVLSLLRFNITTYPYFSESEKGGLLHLMLNLSMANFIVGDTFLILIIRDIICAILESFRAEEWTELDFKMVEELALQCWSDELDAMEIVQRISFIPTTTSRGVQLRQSAAFLAIQHLMDLEEITVCGRVLVEDVYRLVLLLSRNNFKNYRILFGIVTLFSFTLDSNDSSLDKEKMTNLYVAMNEARHRIRDISDQLDTAPMLVKNLMCEVSLMWKDSIPIENVV</sequence>
<protein>
    <submittedName>
        <fullName evidence="3">Uncharacterized protein</fullName>
    </submittedName>
</protein>
<reference evidence="3 4" key="3">
    <citation type="submission" date="2016-03" db="EMBL/GenBank/DDBJ databases">
        <title>EvidentialGene: Evidence-directed Construction of Genes on Genomes.</title>
        <authorList>
            <person name="Gilbert D.G."/>
            <person name="Choi J.-H."/>
            <person name="Mockaitis K."/>
            <person name="Colbourne J."/>
            <person name="Pfrender M."/>
        </authorList>
    </citation>
    <scope>NUCLEOTIDE SEQUENCE [LARGE SCALE GENOMIC DNA]</scope>
    <source>
        <strain evidence="3 4">Xinb3</strain>
        <tissue evidence="3">Complete organism</tissue>
    </source>
</reference>
<evidence type="ECO:0000313" key="4">
    <source>
        <dbReference type="Proteomes" id="UP000076858"/>
    </source>
</evidence>
<dbReference type="Proteomes" id="UP000076858">
    <property type="component" value="Unassembled WGS sequence"/>
</dbReference>